<dbReference type="Proteomes" id="UP000028839">
    <property type="component" value="Unassembled WGS sequence"/>
</dbReference>
<evidence type="ECO:0000313" key="3">
    <source>
        <dbReference type="Proteomes" id="UP000028839"/>
    </source>
</evidence>
<accession>A0A0E2Z001</accession>
<dbReference type="GO" id="GO:0043683">
    <property type="term" value="P:type IV pilus assembly"/>
    <property type="evidence" value="ECO:0007669"/>
    <property type="project" value="InterPro"/>
</dbReference>
<dbReference type="PROSITE" id="PS00409">
    <property type="entry name" value="PROKAR_NTER_METHYL"/>
    <property type="match status" value="1"/>
</dbReference>
<dbReference type="InterPro" id="IPR032092">
    <property type="entry name" value="PilW"/>
</dbReference>
<dbReference type="InterPro" id="IPR012902">
    <property type="entry name" value="N_methyl_site"/>
</dbReference>
<name>A0A0E2Z001_9GAMM</name>
<keyword evidence="1" id="KW-1133">Transmembrane helix</keyword>
<dbReference type="AlphaFoldDB" id="A0A0E2Z001"/>
<dbReference type="Pfam" id="PF07963">
    <property type="entry name" value="N_methyl"/>
    <property type="match status" value="1"/>
</dbReference>
<dbReference type="EMBL" id="JPGN01000072">
    <property type="protein sequence ID" value="KFI18809.1"/>
    <property type="molecule type" value="Genomic_DNA"/>
</dbReference>
<proteinExistence type="predicted"/>
<keyword evidence="1" id="KW-0472">Membrane</keyword>
<dbReference type="Pfam" id="PF16074">
    <property type="entry name" value="PilW"/>
    <property type="match status" value="1"/>
</dbReference>
<dbReference type="OrthoDB" id="5296662at2"/>
<keyword evidence="1" id="KW-0812">Transmembrane</keyword>
<reference evidence="2 3" key="1">
    <citation type="submission" date="2014-07" db="EMBL/GenBank/DDBJ databases">
        <title>Comparative analysis of Nitrosococcus oceani genome inventories of strains from Pacific and Atlantic gyres.</title>
        <authorList>
            <person name="Lim C.K."/>
            <person name="Wang L."/>
            <person name="Sayavedra-Soto L.A."/>
            <person name="Klotz M.G."/>
        </authorList>
    </citation>
    <scope>NUCLEOTIDE SEQUENCE [LARGE SCALE GENOMIC DNA]</scope>
    <source>
        <strain evidence="2 3">C-27</strain>
    </source>
</reference>
<protein>
    <submittedName>
        <fullName evidence="2">Pilus assembly protein PilW</fullName>
    </submittedName>
</protein>
<comment type="caution">
    <text evidence="2">The sequence shown here is derived from an EMBL/GenBank/DDBJ whole genome shotgun (WGS) entry which is preliminary data.</text>
</comment>
<evidence type="ECO:0000313" key="2">
    <source>
        <dbReference type="EMBL" id="KFI18809.1"/>
    </source>
</evidence>
<feature type="transmembrane region" description="Helical" evidence="1">
    <location>
        <begin position="20"/>
        <end position="40"/>
    </location>
</feature>
<gene>
    <name evidence="2" type="ORF">IB75_12150</name>
</gene>
<dbReference type="HOGENOM" id="CLU_052493_1_0_6"/>
<evidence type="ECO:0000256" key="1">
    <source>
        <dbReference type="SAM" id="Phobius"/>
    </source>
</evidence>
<organism evidence="2 3">
    <name type="scientific">Nitrosococcus oceani C-27</name>
    <dbReference type="NCBI Taxonomy" id="314279"/>
    <lineage>
        <taxon>Bacteria</taxon>
        <taxon>Pseudomonadati</taxon>
        <taxon>Pseudomonadota</taxon>
        <taxon>Gammaproteobacteria</taxon>
        <taxon>Chromatiales</taxon>
        <taxon>Chromatiaceae</taxon>
        <taxon>Nitrosococcus</taxon>
    </lineage>
</organism>
<sequence>MKRPSYYLPSSRAQRGFSLVEILAGMTAGLILTTGVIQVFSSSKQSYRLQEALSRLQENGRFAVEFISYEARNAGYFGCAGTETRVVNTLNNAEQFAWDFSTPLQGFEATSASSWTPALDATITQPLGNRDVLTFRHTSGNLAKVEPPFMPTTSAALHITPDNGLKKSDIVMVSDCVDAAILQVTNANPDTSGTLVHNTGNGVTPGNATKDLGKRYTDKANIIQITTSTYYIRANPRGVPSLYRKESDDNPQELIEGVEDMQILYGEDTDGSQEANGYVTADNVANWNNVVSLRLNFLLQTMENNLASSPQSYTFNGATITPSDRRLRRVFTTTLNLRNRTL</sequence>